<dbReference type="RefSeq" id="WP_184760106.1">
    <property type="nucleotide sequence ID" value="NZ_BAABEK010000101.1"/>
</dbReference>
<evidence type="ECO:0000313" key="5">
    <source>
        <dbReference type="Proteomes" id="UP000534286"/>
    </source>
</evidence>
<keyword evidence="5" id="KW-1185">Reference proteome</keyword>
<evidence type="ECO:0000313" key="4">
    <source>
        <dbReference type="EMBL" id="MBB4944243.1"/>
    </source>
</evidence>
<evidence type="ECO:0000256" key="2">
    <source>
        <dbReference type="ARBA" id="ARBA00023002"/>
    </source>
</evidence>
<dbReference type="PANTHER" id="PTHR10696:SF56">
    <property type="entry name" value="TAUD_TFDA-LIKE DOMAIN-CONTAINING PROTEIN"/>
    <property type="match status" value="1"/>
</dbReference>
<dbReference type="Proteomes" id="UP000534286">
    <property type="component" value="Unassembled WGS sequence"/>
</dbReference>
<evidence type="ECO:0000259" key="3">
    <source>
        <dbReference type="Pfam" id="PF23355"/>
    </source>
</evidence>
<proteinExistence type="predicted"/>
<name>A0A7W7S6P4_9ACTN</name>
<dbReference type="InterPro" id="IPR042098">
    <property type="entry name" value="TauD-like_sf"/>
</dbReference>
<sequence length="577" mass="63498">MPTFAYDEAHGERWTIDAARAAELARENPDQAYYGHLADLTLAMFGSTANAITRSWRQETLPACDVLIIAHPREEFTGAEIELFREWISEGGAALILGDEPGRHPSADLNGLLKPFGIQVTDHRLSTRRVTCAPIRPHPILEGVEKVLVWGGSALDTFEAAAVPLLSGPDGQTVVAVAEHGRGRVAVIGDSDLFALPFWGCDDNARLFAGTLSWLAGNGAAVQADAVEQAMAAGSPGITRATSPTRLTEIEGAPVVDVRDVPRLAEALAKLDIDPYAQPEEFLTHAELIYHELPRSVRNAIIDFRRRSNDFGALLIRGLPPDPKTPLTPPSSWRSMEKRTFASELWLAVLGCALGEPISYAQEKDGELFQNMCPTPGNAERLSSESSTILLDLHTETAFHPYLPDYLLLYCIRPDHHKQAATLVSGTRMLLGELPPRSRAALFAADFRTGIDYSFGNSDECKGNGPVLPVLSGDPWDPLMIFDPDLMEGLNEKARTALRDAREAAEKHLKYAYLDEGDLLVVDNRRAVHGRAPFTARYDGMDRWLQRMYVITDLRSAQEDRQQSAREIYTEFVPPGS</sequence>
<organism evidence="4 5">
    <name type="scientific">Streptosporangium album</name>
    <dbReference type="NCBI Taxonomy" id="47479"/>
    <lineage>
        <taxon>Bacteria</taxon>
        <taxon>Bacillati</taxon>
        <taxon>Actinomycetota</taxon>
        <taxon>Actinomycetes</taxon>
        <taxon>Streptosporangiales</taxon>
        <taxon>Streptosporangiaceae</taxon>
        <taxon>Streptosporangium</taxon>
    </lineage>
</organism>
<dbReference type="GO" id="GO:0016491">
    <property type="term" value="F:oxidoreductase activity"/>
    <property type="evidence" value="ECO:0007669"/>
    <property type="project" value="UniProtKB-KW"/>
</dbReference>
<keyword evidence="2" id="KW-0560">Oxidoreductase</keyword>
<dbReference type="Gene3D" id="3.40.50.880">
    <property type="match status" value="1"/>
</dbReference>
<dbReference type="PANTHER" id="PTHR10696">
    <property type="entry name" value="GAMMA-BUTYROBETAINE HYDROXYLASE-RELATED"/>
    <property type="match status" value="1"/>
</dbReference>
<dbReference type="InterPro" id="IPR055458">
    <property type="entry name" value="IFT52_GIFT"/>
</dbReference>
<dbReference type="Pfam" id="PF23355">
    <property type="entry name" value="IFT52_GIFT"/>
    <property type="match status" value="1"/>
</dbReference>
<gene>
    <name evidence="4" type="ORF">FHR32_008649</name>
</gene>
<reference evidence="4 5" key="1">
    <citation type="submission" date="2020-08" db="EMBL/GenBank/DDBJ databases">
        <title>Sequencing the genomes of 1000 actinobacteria strains.</title>
        <authorList>
            <person name="Klenk H.-P."/>
        </authorList>
    </citation>
    <scope>NUCLEOTIDE SEQUENCE [LARGE SCALE GENOMIC DNA]</scope>
    <source>
        <strain evidence="4 5">DSM 43023</strain>
    </source>
</reference>
<dbReference type="EMBL" id="JACHJU010000008">
    <property type="protein sequence ID" value="MBB4944243.1"/>
    <property type="molecule type" value="Genomic_DNA"/>
</dbReference>
<dbReference type="InterPro" id="IPR050411">
    <property type="entry name" value="AlphaKG_dependent_hydroxylases"/>
</dbReference>
<dbReference type="SUPFAM" id="SSF52317">
    <property type="entry name" value="Class I glutamine amidotransferase-like"/>
    <property type="match status" value="1"/>
</dbReference>
<feature type="domain" description="IFT52 GIFT" evidence="3">
    <location>
        <begin position="57"/>
        <end position="122"/>
    </location>
</feature>
<dbReference type="AlphaFoldDB" id="A0A7W7S6P4"/>
<comment type="caution">
    <text evidence="4">The sequence shown here is derived from an EMBL/GenBank/DDBJ whole genome shotgun (WGS) entry which is preliminary data.</text>
</comment>
<comment type="cofactor">
    <cofactor evidence="1">
        <name>Fe(2+)</name>
        <dbReference type="ChEBI" id="CHEBI:29033"/>
    </cofactor>
</comment>
<accession>A0A7W7S6P4</accession>
<dbReference type="Gene3D" id="3.60.130.10">
    <property type="entry name" value="Clavaminate synthase-like"/>
    <property type="match status" value="1"/>
</dbReference>
<evidence type="ECO:0000256" key="1">
    <source>
        <dbReference type="ARBA" id="ARBA00001954"/>
    </source>
</evidence>
<dbReference type="SUPFAM" id="SSF51197">
    <property type="entry name" value="Clavaminate synthase-like"/>
    <property type="match status" value="1"/>
</dbReference>
<protein>
    <recommendedName>
        <fullName evidence="3">IFT52 GIFT domain-containing protein</fullName>
    </recommendedName>
</protein>
<dbReference type="InterPro" id="IPR029062">
    <property type="entry name" value="Class_I_gatase-like"/>
</dbReference>